<name>A0AAC9N025_9PSEU</name>
<gene>
    <name evidence="2" type="ORF">TL08_19230</name>
</gene>
<evidence type="ECO:0000313" key="3">
    <source>
        <dbReference type="Proteomes" id="UP000095210"/>
    </source>
</evidence>
<dbReference type="InterPro" id="IPR007278">
    <property type="entry name" value="DUF397"/>
</dbReference>
<dbReference type="AlphaFoldDB" id="A0AAC9N025"/>
<sequence>MTLHLTPDRWWTSTRTAQLGACVEIGVGVGVIGIRDTKDRDGGTLLVDRAVFGAFVASIKADRLD</sequence>
<dbReference type="Proteomes" id="UP000095210">
    <property type="component" value="Chromosome"/>
</dbReference>
<keyword evidence="3" id="KW-1185">Reference proteome</keyword>
<evidence type="ECO:0000313" key="2">
    <source>
        <dbReference type="EMBL" id="AOS64637.1"/>
    </source>
</evidence>
<protein>
    <submittedName>
        <fullName evidence="2">DUF397 family protein</fullName>
    </submittedName>
</protein>
<dbReference type="Pfam" id="PF04149">
    <property type="entry name" value="DUF397"/>
    <property type="match status" value="1"/>
</dbReference>
<proteinExistence type="predicted"/>
<feature type="domain" description="DUF397" evidence="1">
    <location>
        <begin position="9"/>
        <end position="60"/>
    </location>
</feature>
<dbReference type="RefSeq" id="WP_069850891.1">
    <property type="nucleotide sequence ID" value="NZ_CP014859.1"/>
</dbReference>
<dbReference type="EMBL" id="CP014859">
    <property type="protein sequence ID" value="AOS64637.1"/>
    <property type="molecule type" value="Genomic_DNA"/>
</dbReference>
<dbReference type="KEGG" id="ahm:TL08_19230"/>
<accession>A0AAC9N025</accession>
<reference evidence="3" key="1">
    <citation type="submission" date="2016-03" db="EMBL/GenBank/DDBJ databases">
        <title>Complete genome sequence of the type strain Actinoalloteichus hymeniacidonis DSM 45092.</title>
        <authorList>
            <person name="Schaffert L."/>
            <person name="Albersmeier A."/>
            <person name="Winkler A."/>
            <person name="Kalinowski J."/>
            <person name="Zotchev S."/>
            <person name="Ruckert C."/>
        </authorList>
    </citation>
    <scope>NUCLEOTIDE SEQUENCE [LARGE SCALE GENOMIC DNA]</scope>
    <source>
        <strain evidence="3">HPA177(T) (DSM 45092(T))</strain>
    </source>
</reference>
<evidence type="ECO:0000259" key="1">
    <source>
        <dbReference type="Pfam" id="PF04149"/>
    </source>
</evidence>
<organism evidence="2 3">
    <name type="scientific">Actinoalloteichus hymeniacidonis</name>
    <dbReference type="NCBI Taxonomy" id="340345"/>
    <lineage>
        <taxon>Bacteria</taxon>
        <taxon>Bacillati</taxon>
        <taxon>Actinomycetota</taxon>
        <taxon>Actinomycetes</taxon>
        <taxon>Pseudonocardiales</taxon>
        <taxon>Pseudonocardiaceae</taxon>
        <taxon>Actinoalloteichus</taxon>
    </lineage>
</organism>